<comment type="caution">
    <text evidence="2">The sequence shown here is derived from an EMBL/GenBank/DDBJ whole genome shotgun (WGS) entry which is preliminary data.</text>
</comment>
<dbReference type="Proteomes" id="UP000887226">
    <property type="component" value="Unassembled WGS sequence"/>
</dbReference>
<feature type="compositionally biased region" description="Polar residues" evidence="1">
    <location>
        <begin position="1"/>
        <end position="10"/>
    </location>
</feature>
<organism evidence="2 3">
    <name type="scientific">Calycina marina</name>
    <dbReference type="NCBI Taxonomy" id="1763456"/>
    <lineage>
        <taxon>Eukaryota</taxon>
        <taxon>Fungi</taxon>
        <taxon>Dikarya</taxon>
        <taxon>Ascomycota</taxon>
        <taxon>Pezizomycotina</taxon>
        <taxon>Leotiomycetes</taxon>
        <taxon>Helotiales</taxon>
        <taxon>Pezizellaceae</taxon>
        <taxon>Calycina</taxon>
    </lineage>
</organism>
<name>A0A9P7YX17_9HELO</name>
<protein>
    <submittedName>
        <fullName evidence="2">Uncharacterized protein</fullName>
    </submittedName>
</protein>
<accession>A0A9P7YX17</accession>
<proteinExistence type="predicted"/>
<sequence length="496" mass="55269">MASNVQSETDAATPDGVYQHSTASNTYRHKWLKPLDNGRVTNELVGTGGTLHDTIVEDDEEEYEYDEALSSVSNTDEEDGDYRDPKITTGNPGNGIHGHCTVVRCKSRVRKLVPWHKDRSAEQFLLHLQYETFQAGIDLPWEEAMQRFQPGCGGYNAMKQQFAKWREVLIAEGHMVPPPMKAMAGGRQRGGDKVVRGYVRDLNNPSPTATKQLLFTESWVHRNKSLDIPDILTYGRVKDNATIADTDEDDHEPPAKKQRPSKAPAVLAQSIVDHESTSGSEYNPKEKSSSQKRQTKRAGRRSIKYKPSQASYNRDIKTEGSLVKVNHGLATIHLPSNALLEVSQRPMQTNNFQSAHYNYSRGSALRVDTGSMDSSSSCPIAIPAGTQQDQPLGPQMQIAAGDFRYISPKSEPDHFDIQRPSDTIEHATVRSSKYHTGFSLQIPSHATNEIYNNNDKNLVNGICHGGIDSNADFNNYAFGNDGFDYFSMFSNFNNLN</sequence>
<dbReference type="AlphaFoldDB" id="A0A9P7YX17"/>
<dbReference type="OrthoDB" id="3903267at2759"/>
<gene>
    <name evidence="2" type="ORF">BJ878DRAFT_483065</name>
</gene>
<evidence type="ECO:0000256" key="1">
    <source>
        <dbReference type="SAM" id="MobiDB-lite"/>
    </source>
</evidence>
<reference evidence="2" key="1">
    <citation type="journal article" date="2021" name="IMA Fungus">
        <title>Genomic characterization of three marine fungi, including Emericellopsis atlantica sp. nov. with signatures of a generalist lifestyle and marine biomass degradation.</title>
        <authorList>
            <person name="Hagestad O.C."/>
            <person name="Hou L."/>
            <person name="Andersen J.H."/>
            <person name="Hansen E.H."/>
            <person name="Altermark B."/>
            <person name="Li C."/>
            <person name="Kuhnert E."/>
            <person name="Cox R.J."/>
            <person name="Crous P.W."/>
            <person name="Spatafora J.W."/>
            <person name="Lail K."/>
            <person name="Amirebrahimi M."/>
            <person name="Lipzen A."/>
            <person name="Pangilinan J."/>
            <person name="Andreopoulos W."/>
            <person name="Hayes R.D."/>
            <person name="Ng V."/>
            <person name="Grigoriev I.V."/>
            <person name="Jackson S.A."/>
            <person name="Sutton T.D.S."/>
            <person name="Dobson A.D.W."/>
            <person name="Rama T."/>
        </authorList>
    </citation>
    <scope>NUCLEOTIDE SEQUENCE</scope>
    <source>
        <strain evidence="2">TRa3180A</strain>
    </source>
</reference>
<feature type="region of interest" description="Disordered" evidence="1">
    <location>
        <begin position="242"/>
        <end position="310"/>
    </location>
</feature>
<keyword evidence="3" id="KW-1185">Reference proteome</keyword>
<feature type="compositionally biased region" description="Basic residues" evidence="1">
    <location>
        <begin position="293"/>
        <end position="304"/>
    </location>
</feature>
<dbReference type="EMBL" id="MU254233">
    <property type="protein sequence ID" value="KAG9241311.1"/>
    <property type="molecule type" value="Genomic_DNA"/>
</dbReference>
<evidence type="ECO:0000313" key="2">
    <source>
        <dbReference type="EMBL" id="KAG9241311.1"/>
    </source>
</evidence>
<evidence type="ECO:0000313" key="3">
    <source>
        <dbReference type="Proteomes" id="UP000887226"/>
    </source>
</evidence>
<feature type="region of interest" description="Disordered" evidence="1">
    <location>
        <begin position="1"/>
        <end position="21"/>
    </location>
</feature>
<feature type="region of interest" description="Disordered" evidence="1">
    <location>
        <begin position="60"/>
        <end position="93"/>
    </location>
</feature>